<dbReference type="InterPro" id="IPR036028">
    <property type="entry name" value="SH3-like_dom_sf"/>
</dbReference>
<evidence type="ECO:0000256" key="2">
    <source>
        <dbReference type="PROSITE-ProRule" id="PRU00192"/>
    </source>
</evidence>
<reference evidence="5" key="1">
    <citation type="submission" date="2025-08" db="UniProtKB">
        <authorList>
            <consortium name="Ensembl"/>
        </authorList>
    </citation>
    <scope>IDENTIFICATION</scope>
</reference>
<dbReference type="Proteomes" id="UP000472273">
    <property type="component" value="Unplaced"/>
</dbReference>
<dbReference type="FunFam" id="2.30.30.40:FF:000009">
    <property type="entry name" value="Breast cancer anti-estrogen resistance 1"/>
    <property type="match status" value="1"/>
</dbReference>
<dbReference type="GO" id="GO:0016477">
    <property type="term" value="P:cell migration"/>
    <property type="evidence" value="ECO:0007669"/>
    <property type="project" value="TreeGrafter"/>
</dbReference>
<protein>
    <recommendedName>
        <fullName evidence="4">SH3 domain-containing protein</fullName>
    </recommendedName>
</protein>
<name>A0A670XY89_PSETE</name>
<feature type="compositionally biased region" description="Polar residues" evidence="3">
    <location>
        <begin position="85"/>
        <end position="106"/>
    </location>
</feature>
<evidence type="ECO:0000313" key="6">
    <source>
        <dbReference type="Proteomes" id="UP000472273"/>
    </source>
</evidence>
<keyword evidence="6" id="KW-1185">Reference proteome</keyword>
<proteinExistence type="predicted"/>
<dbReference type="PANTHER" id="PTHR10654:SF20">
    <property type="entry name" value="ENHANCER OF FILAMENTATION 1"/>
    <property type="match status" value="1"/>
</dbReference>
<dbReference type="SMART" id="SM00326">
    <property type="entry name" value="SH3"/>
    <property type="match status" value="1"/>
</dbReference>
<reference evidence="5" key="2">
    <citation type="submission" date="2025-09" db="UniProtKB">
        <authorList>
            <consortium name="Ensembl"/>
        </authorList>
    </citation>
    <scope>IDENTIFICATION</scope>
</reference>
<dbReference type="GO" id="GO:0005886">
    <property type="term" value="C:plasma membrane"/>
    <property type="evidence" value="ECO:0007669"/>
    <property type="project" value="TreeGrafter"/>
</dbReference>
<accession>A0A670XY89</accession>
<dbReference type="GO" id="GO:0005737">
    <property type="term" value="C:cytoplasm"/>
    <property type="evidence" value="ECO:0007669"/>
    <property type="project" value="TreeGrafter"/>
</dbReference>
<dbReference type="AlphaFoldDB" id="A0A670XY89"/>
<dbReference type="PRINTS" id="PR00452">
    <property type="entry name" value="SH3DOMAIN"/>
</dbReference>
<feature type="region of interest" description="Disordered" evidence="3">
    <location>
        <begin position="84"/>
        <end position="106"/>
    </location>
</feature>
<dbReference type="SUPFAM" id="SSF50044">
    <property type="entry name" value="SH3-domain"/>
    <property type="match status" value="1"/>
</dbReference>
<dbReference type="GeneTree" id="ENSGT00950000183008"/>
<dbReference type="InterPro" id="IPR037362">
    <property type="entry name" value="CAS_fam"/>
</dbReference>
<evidence type="ECO:0000259" key="4">
    <source>
        <dbReference type="PROSITE" id="PS50002"/>
    </source>
</evidence>
<evidence type="ECO:0000256" key="3">
    <source>
        <dbReference type="SAM" id="MobiDB-lite"/>
    </source>
</evidence>
<dbReference type="Pfam" id="PF14604">
    <property type="entry name" value="SH3_9"/>
    <property type="match status" value="1"/>
</dbReference>
<sequence>MRLIRTLYLNFPSPCLFSLQNLMARALYDNVPECAEELAFRKGDILTVIEQNTEGLEGWWLCSLHGRQGIVPGNRVKLLVGPVQESPSHQDLPNSGPATQSPNQQKVYQVPNAHTSPRDPIYQVPPSYLNQGIYQVPTAHDIKVPICLKNLSFRLHGKNDARVALLLCQE</sequence>
<organism evidence="5 6">
    <name type="scientific">Pseudonaja textilis</name>
    <name type="common">Eastern brown snake</name>
    <dbReference type="NCBI Taxonomy" id="8673"/>
    <lineage>
        <taxon>Eukaryota</taxon>
        <taxon>Metazoa</taxon>
        <taxon>Chordata</taxon>
        <taxon>Craniata</taxon>
        <taxon>Vertebrata</taxon>
        <taxon>Euteleostomi</taxon>
        <taxon>Lepidosauria</taxon>
        <taxon>Squamata</taxon>
        <taxon>Bifurcata</taxon>
        <taxon>Unidentata</taxon>
        <taxon>Episquamata</taxon>
        <taxon>Toxicofera</taxon>
        <taxon>Serpentes</taxon>
        <taxon>Colubroidea</taxon>
        <taxon>Elapidae</taxon>
        <taxon>Hydrophiinae</taxon>
        <taxon>Pseudonaja</taxon>
    </lineage>
</organism>
<dbReference type="GO" id="GO:0007169">
    <property type="term" value="P:cell surface receptor protein tyrosine kinase signaling pathway"/>
    <property type="evidence" value="ECO:0007669"/>
    <property type="project" value="TreeGrafter"/>
</dbReference>
<dbReference type="Gene3D" id="2.30.30.40">
    <property type="entry name" value="SH3 Domains"/>
    <property type="match status" value="1"/>
</dbReference>
<dbReference type="PROSITE" id="PS50002">
    <property type="entry name" value="SH3"/>
    <property type="match status" value="1"/>
</dbReference>
<dbReference type="InterPro" id="IPR035746">
    <property type="entry name" value="NEDD9_SH3"/>
</dbReference>
<feature type="domain" description="SH3" evidence="4">
    <location>
        <begin position="19"/>
        <end position="81"/>
    </location>
</feature>
<keyword evidence="1 2" id="KW-0728">SH3 domain</keyword>
<dbReference type="OMA" id="MIRCRIK"/>
<dbReference type="CDD" id="cd12002">
    <property type="entry name" value="SH3_NEDD9"/>
    <property type="match status" value="1"/>
</dbReference>
<dbReference type="PANTHER" id="PTHR10654">
    <property type="entry name" value="CAS SCAFFOLDING PROTEIN"/>
    <property type="match status" value="1"/>
</dbReference>
<dbReference type="InterPro" id="IPR001452">
    <property type="entry name" value="SH3_domain"/>
</dbReference>
<dbReference type="PRINTS" id="PR01887">
    <property type="entry name" value="SPECTRNALPHA"/>
</dbReference>
<dbReference type="Ensembl" id="ENSPTXT00000001327.1">
    <property type="protein sequence ID" value="ENSPTXP00000001290.1"/>
    <property type="gene ID" value="ENSPTXG00000001060.1"/>
</dbReference>
<evidence type="ECO:0000256" key="1">
    <source>
        <dbReference type="ARBA" id="ARBA00022443"/>
    </source>
</evidence>
<evidence type="ECO:0000313" key="5">
    <source>
        <dbReference type="Ensembl" id="ENSPTXP00000001290.1"/>
    </source>
</evidence>